<dbReference type="Pfam" id="PF11975">
    <property type="entry name" value="Glyco_hydro_4C"/>
    <property type="match status" value="1"/>
</dbReference>
<evidence type="ECO:0000256" key="5">
    <source>
        <dbReference type="ARBA" id="ARBA00023027"/>
    </source>
</evidence>
<keyword evidence="12" id="KW-1185">Reference proteome</keyword>
<dbReference type="InterPro" id="IPR036291">
    <property type="entry name" value="NAD(P)-bd_dom_sf"/>
</dbReference>
<organism evidence="11 12">
    <name type="scientific">Alicyclobacillus fastidiosus</name>
    <dbReference type="NCBI Taxonomy" id="392011"/>
    <lineage>
        <taxon>Bacteria</taxon>
        <taxon>Bacillati</taxon>
        <taxon>Bacillota</taxon>
        <taxon>Bacilli</taxon>
        <taxon>Bacillales</taxon>
        <taxon>Alicyclobacillaceae</taxon>
        <taxon>Alicyclobacillus</taxon>
    </lineage>
</organism>
<evidence type="ECO:0000256" key="8">
    <source>
        <dbReference type="ARBA" id="ARBA00023295"/>
    </source>
</evidence>
<dbReference type="EMBL" id="JBDXSU010000001">
    <property type="protein sequence ID" value="MFB5188702.1"/>
    <property type="molecule type" value="Genomic_DNA"/>
</dbReference>
<dbReference type="RefSeq" id="WP_275475543.1">
    <property type="nucleotide sequence ID" value="NZ_CP162940.1"/>
</dbReference>
<comment type="similarity">
    <text evidence="2 9">Belongs to the glycosyl hydrolase 4 family.</text>
</comment>
<keyword evidence="8 9" id="KW-0326">Glycosidase</keyword>
<evidence type="ECO:0000256" key="7">
    <source>
        <dbReference type="ARBA" id="ARBA00023277"/>
    </source>
</evidence>
<evidence type="ECO:0000256" key="6">
    <source>
        <dbReference type="ARBA" id="ARBA00023211"/>
    </source>
</evidence>
<accession>A0ABV5AAP5</accession>
<dbReference type="SUPFAM" id="SSF56327">
    <property type="entry name" value="LDH C-terminal domain-like"/>
    <property type="match status" value="1"/>
</dbReference>
<dbReference type="Pfam" id="PF02056">
    <property type="entry name" value="Glyco_hydro_4"/>
    <property type="match status" value="1"/>
</dbReference>
<dbReference type="InterPro" id="IPR053715">
    <property type="entry name" value="GH4_Enzyme_sf"/>
</dbReference>
<keyword evidence="4 9" id="KW-0378">Hydrolase</keyword>
<evidence type="ECO:0000313" key="12">
    <source>
        <dbReference type="Proteomes" id="UP001579974"/>
    </source>
</evidence>
<dbReference type="InterPro" id="IPR022616">
    <property type="entry name" value="Glyco_hydro_4_C"/>
</dbReference>
<dbReference type="PANTHER" id="PTHR32092">
    <property type="entry name" value="6-PHOSPHO-BETA-GLUCOSIDASE-RELATED"/>
    <property type="match status" value="1"/>
</dbReference>
<evidence type="ECO:0000259" key="10">
    <source>
        <dbReference type="Pfam" id="PF11975"/>
    </source>
</evidence>
<evidence type="ECO:0000256" key="4">
    <source>
        <dbReference type="ARBA" id="ARBA00022801"/>
    </source>
</evidence>
<evidence type="ECO:0000256" key="2">
    <source>
        <dbReference type="ARBA" id="ARBA00010141"/>
    </source>
</evidence>
<keyword evidence="6" id="KW-0464">Manganese</keyword>
<comment type="cofactor">
    <cofactor evidence="9">
        <name>NAD(+)</name>
        <dbReference type="ChEBI" id="CHEBI:57540"/>
    </cofactor>
    <text evidence="9">Binds 1 NAD(+) per subunit.</text>
</comment>
<protein>
    <recommendedName>
        <fullName evidence="10">Glycosyl hydrolase family 4 C-terminal domain-containing protein</fullName>
    </recommendedName>
</protein>
<evidence type="ECO:0000256" key="1">
    <source>
        <dbReference type="ARBA" id="ARBA00001936"/>
    </source>
</evidence>
<gene>
    <name evidence="11" type="ORF">KKP3000_001135</name>
</gene>
<keyword evidence="7" id="KW-0119">Carbohydrate metabolism</keyword>
<dbReference type="PANTHER" id="PTHR32092:SF6">
    <property type="entry name" value="ALPHA-GALACTOSIDASE"/>
    <property type="match status" value="1"/>
</dbReference>
<dbReference type="InterPro" id="IPR015955">
    <property type="entry name" value="Lactate_DH/Glyco_Ohase_4_C"/>
</dbReference>
<dbReference type="Proteomes" id="UP001579974">
    <property type="component" value="Unassembled WGS sequence"/>
</dbReference>
<keyword evidence="3" id="KW-0479">Metal-binding</keyword>
<reference evidence="11 12" key="1">
    <citation type="journal article" date="2024" name="Int. J. Mol. Sci.">
        <title>Exploration of Alicyclobacillus spp. Genome in Search of Antibiotic Resistance.</title>
        <authorList>
            <person name="Bucka-Kolendo J."/>
            <person name="Kiousi D.E."/>
            <person name="Dekowska A."/>
            <person name="Mikolajczuk-Szczyrba A."/>
            <person name="Karadedos D.M."/>
            <person name="Michael P."/>
            <person name="Galanis A."/>
            <person name="Sokolowska B."/>
        </authorList>
    </citation>
    <scope>NUCLEOTIDE SEQUENCE [LARGE SCALE GENOMIC DNA]</scope>
    <source>
        <strain evidence="11 12">KKP 3000</strain>
    </source>
</reference>
<sequence>MSLPAKIVLIGAGSAVFTQGLLADFILSTDFRPLEIALVDTDEQVLHAIAAVARRMVSVKQAEITITASTDRKDVLPGADVVVTTIAVGGRRAWEADVFIPRKYGIYQPVGDTTMPGGISRALRMIPVMLEIARDVQALCPDAYFFNYSNPMTAICMALRKEAQVDVIGLCHGVLHVEHHLAHFLGVEPSQVRSLGVGLNHLTFLHDLRVGGENGWTQVDEVLQDQKRYLQKAENAPDLFAEMGQAGTANPTYHDNLFSWELYETYGAFPAVLDRHVVEFFPERFRDGRYYGRTLGVDAFSFENVIAKGDADYEILFQRATGAAELDNGLFSRQAGEHEQLVDILRSLYLDERRTFSVNLENQGAIPNLPKRAVLELPAVATGRGFYPLFMHDFPDALLPILNRRIHVVELTVEAALTGRHHLFVEALLADGSVTSEAMAQQLATELLEVHRDYLPQFA</sequence>
<proteinExistence type="inferred from homology"/>
<name>A0ABV5AAP5_9BACL</name>
<evidence type="ECO:0000313" key="11">
    <source>
        <dbReference type="EMBL" id="MFB5188702.1"/>
    </source>
</evidence>
<dbReference type="SUPFAM" id="SSF51735">
    <property type="entry name" value="NAD(P)-binding Rossmann-fold domains"/>
    <property type="match status" value="1"/>
</dbReference>
<comment type="cofactor">
    <cofactor evidence="1">
        <name>Mn(2+)</name>
        <dbReference type="ChEBI" id="CHEBI:29035"/>
    </cofactor>
</comment>
<dbReference type="Gene3D" id="3.90.1820.10">
    <property type="entry name" value="AglA-like glucosidase"/>
    <property type="match status" value="1"/>
</dbReference>
<keyword evidence="5 9" id="KW-0520">NAD</keyword>
<feature type="domain" description="Glycosyl hydrolase family 4 C-terminal" evidence="10">
    <location>
        <begin position="197"/>
        <end position="431"/>
    </location>
</feature>
<evidence type="ECO:0000256" key="3">
    <source>
        <dbReference type="ARBA" id="ARBA00022723"/>
    </source>
</evidence>
<comment type="caution">
    <text evidence="11">The sequence shown here is derived from an EMBL/GenBank/DDBJ whole genome shotgun (WGS) entry which is preliminary data.</text>
</comment>
<dbReference type="PRINTS" id="PR00732">
    <property type="entry name" value="GLHYDRLASE4"/>
</dbReference>
<dbReference type="InterPro" id="IPR001088">
    <property type="entry name" value="Glyco_hydro_4"/>
</dbReference>
<evidence type="ECO:0000256" key="9">
    <source>
        <dbReference type="RuleBase" id="RU361152"/>
    </source>
</evidence>